<evidence type="ECO:0000256" key="1">
    <source>
        <dbReference type="SAM" id="MobiDB-lite"/>
    </source>
</evidence>
<feature type="region of interest" description="Disordered" evidence="1">
    <location>
        <begin position="1"/>
        <end position="60"/>
    </location>
</feature>
<gene>
    <name evidence="2" type="ORF">SLS62_010905</name>
</gene>
<dbReference type="AlphaFoldDB" id="A0AAN9YH69"/>
<feature type="compositionally biased region" description="Polar residues" evidence="1">
    <location>
        <begin position="1"/>
        <end position="16"/>
    </location>
</feature>
<feature type="region of interest" description="Disordered" evidence="1">
    <location>
        <begin position="116"/>
        <end position="140"/>
    </location>
</feature>
<feature type="compositionally biased region" description="Basic and acidic residues" evidence="1">
    <location>
        <begin position="17"/>
        <end position="26"/>
    </location>
</feature>
<organism evidence="2 3">
    <name type="scientific">Diatrype stigma</name>
    <dbReference type="NCBI Taxonomy" id="117547"/>
    <lineage>
        <taxon>Eukaryota</taxon>
        <taxon>Fungi</taxon>
        <taxon>Dikarya</taxon>
        <taxon>Ascomycota</taxon>
        <taxon>Pezizomycotina</taxon>
        <taxon>Sordariomycetes</taxon>
        <taxon>Xylariomycetidae</taxon>
        <taxon>Xylariales</taxon>
        <taxon>Diatrypaceae</taxon>
        <taxon>Diatrype</taxon>
    </lineage>
</organism>
<dbReference type="Proteomes" id="UP001320420">
    <property type="component" value="Unassembled WGS sequence"/>
</dbReference>
<reference evidence="2 3" key="1">
    <citation type="submission" date="2024-02" db="EMBL/GenBank/DDBJ databases">
        <title>De novo assembly and annotation of 12 fungi associated with fruit tree decline syndrome in Ontario, Canada.</title>
        <authorList>
            <person name="Sulman M."/>
            <person name="Ellouze W."/>
            <person name="Ilyukhin E."/>
        </authorList>
    </citation>
    <scope>NUCLEOTIDE SEQUENCE [LARGE SCALE GENOMIC DNA]</scope>
    <source>
        <strain evidence="2 3">M11/M66-122</strain>
    </source>
</reference>
<proteinExistence type="predicted"/>
<sequence>MTTTSCCANGEPTTDSGKQHTNEKRKGGSNSSSPAVAAGSQGDGTMVPIIRSPPPSSSNNYQKISILVFRGYPYDSVDTRVAKLHLSFLSETNGESSRDRDGSRERDITFEIRRTAAAAASPPHPVVHESTSQGPPSKRPRFLRKIDVATVHLGPGGGGERDANKNNAMALRDTIRAISPNPEWDDRNWVDDVLRVLQTAWPSQIHNSDVTYALNYMVDVLYRGS</sequence>
<accession>A0AAN9YH69</accession>
<comment type="caution">
    <text evidence="2">The sequence shown here is derived from an EMBL/GenBank/DDBJ whole genome shotgun (WGS) entry which is preliminary data.</text>
</comment>
<name>A0AAN9YH69_9PEZI</name>
<evidence type="ECO:0000313" key="2">
    <source>
        <dbReference type="EMBL" id="KAK7741894.1"/>
    </source>
</evidence>
<keyword evidence="3" id="KW-1185">Reference proteome</keyword>
<protein>
    <submittedName>
        <fullName evidence="2">Uncharacterized protein</fullName>
    </submittedName>
</protein>
<evidence type="ECO:0000313" key="3">
    <source>
        <dbReference type="Proteomes" id="UP001320420"/>
    </source>
</evidence>
<dbReference type="EMBL" id="JAKJXP020000154">
    <property type="protein sequence ID" value="KAK7741894.1"/>
    <property type="molecule type" value="Genomic_DNA"/>
</dbReference>